<protein>
    <recommendedName>
        <fullName evidence="6">LTXXQ motif family protein</fullName>
    </recommendedName>
</protein>
<evidence type="ECO:0000313" key="5">
    <source>
        <dbReference type="Proteomes" id="UP000199518"/>
    </source>
</evidence>
<organism evidence="4 5">
    <name type="scientific">Planctomicrobium piriforme</name>
    <dbReference type="NCBI Taxonomy" id="1576369"/>
    <lineage>
        <taxon>Bacteria</taxon>
        <taxon>Pseudomonadati</taxon>
        <taxon>Planctomycetota</taxon>
        <taxon>Planctomycetia</taxon>
        <taxon>Planctomycetales</taxon>
        <taxon>Planctomycetaceae</taxon>
        <taxon>Planctomicrobium</taxon>
    </lineage>
</organism>
<evidence type="ECO:0000256" key="2">
    <source>
        <dbReference type="SAM" id="MobiDB-lite"/>
    </source>
</evidence>
<keyword evidence="1" id="KW-0175">Coiled coil</keyword>
<dbReference type="OrthoDB" id="10019544at2"/>
<evidence type="ECO:0000256" key="3">
    <source>
        <dbReference type="SAM" id="SignalP"/>
    </source>
</evidence>
<dbReference type="EMBL" id="FOQD01000005">
    <property type="protein sequence ID" value="SFI08495.1"/>
    <property type="molecule type" value="Genomic_DNA"/>
</dbReference>
<dbReference type="AlphaFoldDB" id="A0A1I3FB95"/>
<keyword evidence="5" id="KW-1185">Reference proteome</keyword>
<dbReference type="Proteomes" id="UP000199518">
    <property type="component" value="Unassembled WGS sequence"/>
</dbReference>
<evidence type="ECO:0008006" key="6">
    <source>
        <dbReference type="Google" id="ProtNLM"/>
    </source>
</evidence>
<keyword evidence="3" id="KW-0732">Signal</keyword>
<feature type="coiled-coil region" evidence="1">
    <location>
        <begin position="190"/>
        <end position="217"/>
    </location>
</feature>
<reference evidence="5" key="1">
    <citation type="submission" date="2016-10" db="EMBL/GenBank/DDBJ databases">
        <authorList>
            <person name="Varghese N."/>
            <person name="Submissions S."/>
        </authorList>
    </citation>
    <scope>NUCLEOTIDE SEQUENCE [LARGE SCALE GENOMIC DNA]</scope>
    <source>
        <strain evidence="5">DSM 26348</strain>
    </source>
</reference>
<feature type="signal peptide" evidence="3">
    <location>
        <begin position="1"/>
        <end position="46"/>
    </location>
</feature>
<evidence type="ECO:0000313" key="4">
    <source>
        <dbReference type="EMBL" id="SFI08495.1"/>
    </source>
</evidence>
<proteinExistence type="predicted"/>
<dbReference type="RefSeq" id="WP_139228344.1">
    <property type="nucleotide sequence ID" value="NZ_FOQD01000005.1"/>
</dbReference>
<evidence type="ECO:0000256" key="1">
    <source>
        <dbReference type="SAM" id="Coils"/>
    </source>
</evidence>
<sequence length="258" mass="28589">MMMCRWMTGICQVQSCAKTDRGYAFFKRMLGAAALTGVLGFAPAFAKEPADSNSKSPDIGVVTQTQPAELPQCLNNLKLTAPQQTQIQGIVRDYDESLAQVWKQFGERYMQSIAMESSLLAAIEDNLTDVQRQQVREQRRKTARHEKSIAGTTDKLNRETTKPVSAVDQETGGVGITLTDEQAALADKIQDKYRAQLRSLNRDIEGLHTRLVSLEADRLVEIEKVLTKDQLAQLRLNRQAAPDAPKITVGQMNPASAK</sequence>
<feature type="chain" id="PRO_5011578114" description="LTXXQ motif family protein" evidence="3">
    <location>
        <begin position="47"/>
        <end position="258"/>
    </location>
</feature>
<gene>
    <name evidence="4" type="ORF">SAMN05421753_105162</name>
</gene>
<feature type="region of interest" description="Disordered" evidence="2">
    <location>
        <begin position="237"/>
        <end position="258"/>
    </location>
</feature>
<accession>A0A1I3FB95</accession>
<name>A0A1I3FB95_9PLAN</name>